<dbReference type="Gene3D" id="2.60.120.620">
    <property type="entry name" value="q2cbj1_9rhob like domain"/>
    <property type="match status" value="1"/>
</dbReference>
<reference evidence="1" key="1">
    <citation type="submission" date="2018-05" db="EMBL/GenBank/DDBJ databases">
        <authorList>
            <person name="Lanie J.A."/>
            <person name="Ng W.-L."/>
            <person name="Kazmierczak K.M."/>
            <person name="Andrzejewski T.M."/>
            <person name="Davidsen T.M."/>
            <person name="Wayne K.J."/>
            <person name="Tettelin H."/>
            <person name="Glass J.I."/>
            <person name="Rusch D."/>
            <person name="Podicherti R."/>
            <person name="Tsui H.-C.T."/>
            <person name="Winkler M.E."/>
        </authorList>
    </citation>
    <scope>NUCLEOTIDE SEQUENCE</scope>
</reference>
<dbReference type="AlphaFoldDB" id="A0A381VJL5"/>
<dbReference type="EMBL" id="UINC01008829">
    <property type="protein sequence ID" value="SVA39673.1"/>
    <property type="molecule type" value="Genomic_DNA"/>
</dbReference>
<organism evidence="1">
    <name type="scientific">marine metagenome</name>
    <dbReference type="NCBI Taxonomy" id="408172"/>
    <lineage>
        <taxon>unclassified sequences</taxon>
        <taxon>metagenomes</taxon>
        <taxon>ecological metagenomes</taxon>
    </lineage>
</organism>
<sequence>MSDILVSDELISAEMHKEIYEWGQSVSWYQHWLGVNFSKHYPQQTMVPSISEYNPSIHGKINARHLLGAMSESMHLTGVDFTWEDVMKFSLYRHPIGWSNESVRERNPLIWNLWTIINEHFFNGRGSLHGVPETIGGLKGPPPFYVDRENFYTKYNVPETQRVWTCFLNGRCHERPPTRQSKRGGQIHRDTDGTYNGEYYTVLYITNQEWLPEWGGELVYYDNQETGSTHWKHGWNLGWPSDIVGNRPNRVIVYPHDKTHMTLSPKTDAPEMSQKIAFRCKVI</sequence>
<name>A0A381VJL5_9ZZZZ</name>
<proteinExistence type="predicted"/>
<evidence type="ECO:0000313" key="1">
    <source>
        <dbReference type="EMBL" id="SVA39673.1"/>
    </source>
</evidence>
<protein>
    <recommendedName>
        <fullName evidence="2">Prolyl 4-hydroxylase alpha subunit Fe(2+) 2OG dioxygenase domain-containing protein</fullName>
    </recommendedName>
</protein>
<evidence type="ECO:0008006" key="2">
    <source>
        <dbReference type="Google" id="ProtNLM"/>
    </source>
</evidence>
<gene>
    <name evidence="1" type="ORF">METZ01_LOCUS92527</name>
</gene>
<accession>A0A381VJL5</accession>